<evidence type="ECO:0008006" key="3">
    <source>
        <dbReference type="Google" id="ProtNLM"/>
    </source>
</evidence>
<accession>A0A8I2AH20</accession>
<dbReference type="RefSeq" id="WP_210847877.1">
    <property type="nucleotide sequence ID" value="NZ_JAGKLY010000001.1"/>
</dbReference>
<sequence>MKSSYQFNRWICREDSTWAYLVFQKHNSELTNILLSHLAASDFTYSTLGKSLGANYSDDYHKWFKGIKEVKYTPFEKVQDWSDSFNKFKNWTNLNCVMAMSANLETYMSTVISLALESDVGVLYGASQKIDGLLILKYGKKQPTDFKEHLIGCTKGDWSSRIRYFERIFGSTPLVLLNNVADLEALRILRNNIGHAFGRDINESRNHEIIEISKMASLKTEKLIHFIRLIYKIAKDIDKQLFFNNIGAYQDLCFYHRLRGNLTFNDSNKKRQFGNHVSILKNKLGQHAAKTSGIEYCKGLINYYETM</sequence>
<name>A0A8I2AH20_9GAMM</name>
<reference evidence="1" key="1">
    <citation type="submission" date="2021-03" db="EMBL/GenBank/DDBJ databases">
        <authorList>
            <person name="Stanton E."/>
        </authorList>
    </citation>
    <scope>NUCLEOTIDE SEQUENCE</scope>
    <source>
        <strain evidence="1">2020EL-00113</strain>
    </source>
</reference>
<evidence type="ECO:0000313" key="1">
    <source>
        <dbReference type="EMBL" id="MBQ0266742.1"/>
    </source>
</evidence>
<dbReference type="EMBL" id="JAGKLY010000001">
    <property type="protein sequence ID" value="MBQ0266742.1"/>
    <property type="molecule type" value="Genomic_DNA"/>
</dbReference>
<dbReference type="AlphaFoldDB" id="A0A8I2AH20"/>
<gene>
    <name evidence="1" type="ORF">J7T18_00310</name>
</gene>
<dbReference type="Proteomes" id="UP000674270">
    <property type="component" value="Unassembled WGS sequence"/>
</dbReference>
<proteinExistence type="predicted"/>
<protein>
    <recommendedName>
        <fullName evidence="3">RiboL-PSP-HEPN domain-containing protein</fullName>
    </recommendedName>
</protein>
<organism evidence="1 2">
    <name type="scientific">Providencia huaxiensis</name>
    <dbReference type="NCBI Taxonomy" id="2027290"/>
    <lineage>
        <taxon>Bacteria</taxon>
        <taxon>Pseudomonadati</taxon>
        <taxon>Pseudomonadota</taxon>
        <taxon>Gammaproteobacteria</taxon>
        <taxon>Enterobacterales</taxon>
        <taxon>Morganellaceae</taxon>
        <taxon>Providencia</taxon>
    </lineage>
</organism>
<evidence type="ECO:0000313" key="2">
    <source>
        <dbReference type="Proteomes" id="UP000674270"/>
    </source>
</evidence>
<comment type="caution">
    <text evidence="1">The sequence shown here is derived from an EMBL/GenBank/DDBJ whole genome shotgun (WGS) entry which is preliminary data.</text>
</comment>